<evidence type="ECO:0000313" key="4">
    <source>
        <dbReference type="EMBL" id="KAG0577063.1"/>
    </source>
</evidence>
<organism evidence="4 5">
    <name type="scientific">Ceratodon purpureus</name>
    <name type="common">Fire moss</name>
    <name type="synonym">Dicranum purpureum</name>
    <dbReference type="NCBI Taxonomy" id="3225"/>
    <lineage>
        <taxon>Eukaryota</taxon>
        <taxon>Viridiplantae</taxon>
        <taxon>Streptophyta</taxon>
        <taxon>Embryophyta</taxon>
        <taxon>Bryophyta</taxon>
        <taxon>Bryophytina</taxon>
        <taxon>Bryopsida</taxon>
        <taxon>Dicranidae</taxon>
        <taxon>Pseudoditrichales</taxon>
        <taxon>Ditrichaceae</taxon>
        <taxon>Ceratodon</taxon>
    </lineage>
</organism>
<evidence type="ECO:0000256" key="1">
    <source>
        <dbReference type="SAM" id="MobiDB-lite"/>
    </source>
</evidence>
<feature type="compositionally biased region" description="Acidic residues" evidence="1">
    <location>
        <begin position="707"/>
        <end position="717"/>
    </location>
</feature>
<dbReference type="InterPro" id="IPR044690">
    <property type="entry name" value="CAS_plant"/>
</dbReference>
<sequence>MAQALLLASGVATPSLASTLSLHACAPPSQQQGNASIATASVVSRSKFVLDRQLLYKSGNIERSRGSGIRRSRLLAVAELQEAATAADQQSAELLSSAVKTLPLNSEIQTLDSSPSYPATLDDAPSFLTGNGGADPEMNIPEPNSSTVLPSVDTTVTQTLPAYPAAASSPGIVESGGTGPDVLQGARESIGNPAELTPLQRYEALINRANGGGGTMKPVPVEEDGTSFSFPDSIEAAQEAVRKTFIDIQDAIKDSVGSAGNAISNIYENINGSIKISVDSVTGSIKGSVNSVTGLYDNTVDDIQTSVGSSVSKAAGEVADFTSIFRTGTPLNNQLKEVVVVVKGAAGTALEAAEKVLTDVYGTARDSLPPETQSSLSVAEQKAQEISEPLGSFLQQAYGALEEVERALGVDPGNPIIPVILVVGGTLYLGVSFWQGRYGGYSGDLMPTSAFDLLKKEGNAVLVDIRPQELRKSEGIPDLRRGLRTRFATVETITVDGSLRSRLKNAKEIDSILTSSVIRNLKTVSPGTKVIVMDNDGSQSKEIARALRRFGVRRRYRVEGGYKAWAAAGLRTKLEGTDTTISILQEDAAEIVEEVKPTPGGVVLVGLGLMAGVYAAFEWEKTLQLLGVVGIGQAIYSRANSYESLEDAKADLRLLQKPFRSLGDEILRAVGQVKPGTLQLAISPSTSAVQDRVVQAAAKHGPLASELVEDRESEAEVDVQTSPEISALSPTAEGGPGDSSPPTASE</sequence>
<protein>
    <recommendedName>
        <fullName evidence="3">Rhodanese domain-containing protein</fullName>
    </recommendedName>
</protein>
<dbReference type="InterPro" id="IPR001763">
    <property type="entry name" value="Rhodanese-like_dom"/>
</dbReference>
<dbReference type="Pfam" id="PF00581">
    <property type="entry name" value="Rhodanese"/>
    <property type="match status" value="1"/>
</dbReference>
<dbReference type="GO" id="GO:0090333">
    <property type="term" value="P:regulation of stomatal closure"/>
    <property type="evidence" value="ECO:0007669"/>
    <property type="project" value="InterPro"/>
</dbReference>
<dbReference type="GO" id="GO:0071277">
    <property type="term" value="P:cellular response to calcium ion"/>
    <property type="evidence" value="ECO:0007669"/>
    <property type="project" value="InterPro"/>
</dbReference>
<dbReference type="PANTHER" id="PTHR34209">
    <property type="entry name" value="RHODANESE/CELL CYCLE CONTROL PHOSPHATASE SUPERFAMILY PROTEIN"/>
    <property type="match status" value="1"/>
</dbReference>
<feature type="region of interest" description="Disordered" evidence="1">
    <location>
        <begin position="704"/>
        <end position="746"/>
    </location>
</feature>
<gene>
    <name evidence="4" type="ORF">KC19_5G128000</name>
</gene>
<dbReference type="GO" id="GO:0009704">
    <property type="term" value="P:de-etiolation"/>
    <property type="evidence" value="ECO:0007669"/>
    <property type="project" value="InterPro"/>
</dbReference>
<comment type="caution">
    <text evidence="4">The sequence shown here is derived from an EMBL/GenBank/DDBJ whole genome shotgun (WGS) entry which is preliminary data.</text>
</comment>
<feature type="domain" description="Rhodanese" evidence="3">
    <location>
        <begin position="456"/>
        <end position="574"/>
    </location>
</feature>
<feature type="chain" id="PRO_5035807083" description="Rhodanese domain-containing protein" evidence="2">
    <location>
        <begin position="18"/>
        <end position="746"/>
    </location>
</feature>
<dbReference type="PROSITE" id="PS50206">
    <property type="entry name" value="RHODANESE_3"/>
    <property type="match status" value="1"/>
</dbReference>
<dbReference type="AlphaFoldDB" id="A0A8T0I333"/>
<dbReference type="EMBL" id="CM026425">
    <property type="protein sequence ID" value="KAG0577063.1"/>
    <property type="molecule type" value="Genomic_DNA"/>
</dbReference>
<name>A0A8T0I333_CERPU</name>
<dbReference type="Gene3D" id="3.40.250.10">
    <property type="entry name" value="Rhodanese-like domain"/>
    <property type="match status" value="1"/>
</dbReference>
<dbReference type="PANTHER" id="PTHR34209:SF3">
    <property type="entry name" value="RHODANESE_CELL CYCLE CONTROL PHOSPHATASE SUPERFAMILY PROTEIN"/>
    <property type="match status" value="1"/>
</dbReference>
<dbReference type="InterPro" id="IPR036873">
    <property type="entry name" value="Rhodanese-like_dom_sf"/>
</dbReference>
<keyword evidence="2" id="KW-0732">Signal</keyword>
<keyword evidence="5" id="KW-1185">Reference proteome</keyword>
<dbReference type="SUPFAM" id="SSF52821">
    <property type="entry name" value="Rhodanese/Cell cycle control phosphatase"/>
    <property type="match status" value="1"/>
</dbReference>
<feature type="signal peptide" evidence="2">
    <location>
        <begin position="1"/>
        <end position="17"/>
    </location>
</feature>
<dbReference type="Gene3D" id="1.20.120.20">
    <property type="entry name" value="Apolipoprotein"/>
    <property type="match status" value="1"/>
</dbReference>
<proteinExistence type="predicted"/>
<evidence type="ECO:0000259" key="3">
    <source>
        <dbReference type="PROSITE" id="PS50206"/>
    </source>
</evidence>
<dbReference type="SMART" id="SM00450">
    <property type="entry name" value="RHOD"/>
    <property type="match status" value="1"/>
</dbReference>
<evidence type="ECO:0000313" key="5">
    <source>
        <dbReference type="Proteomes" id="UP000822688"/>
    </source>
</evidence>
<reference evidence="4" key="1">
    <citation type="submission" date="2020-06" db="EMBL/GenBank/DDBJ databases">
        <title>WGS assembly of Ceratodon purpureus strain R40.</title>
        <authorList>
            <person name="Carey S.B."/>
            <person name="Jenkins J."/>
            <person name="Shu S."/>
            <person name="Lovell J.T."/>
            <person name="Sreedasyam A."/>
            <person name="Maumus F."/>
            <person name="Tiley G.P."/>
            <person name="Fernandez-Pozo N."/>
            <person name="Barry K."/>
            <person name="Chen C."/>
            <person name="Wang M."/>
            <person name="Lipzen A."/>
            <person name="Daum C."/>
            <person name="Saski C.A."/>
            <person name="Payton A.C."/>
            <person name="Mcbreen J.C."/>
            <person name="Conrad R.E."/>
            <person name="Kollar L.M."/>
            <person name="Olsson S."/>
            <person name="Huttunen S."/>
            <person name="Landis J.B."/>
            <person name="Wickett N.J."/>
            <person name="Johnson M.G."/>
            <person name="Rensing S.A."/>
            <person name="Grimwood J."/>
            <person name="Schmutz J."/>
            <person name="Mcdaniel S.F."/>
        </authorList>
    </citation>
    <scope>NUCLEOTIDE SEQUENCE</scope>
    <source>
        <strain evidence="4">R40</strain>
    </source>
</reference>
<accession>A0A8T0I333</accession>
<dbReference type="Proteomes" id="UP000822688">
    <property type="component" value="Chromosome 5"/>
</dbReference>
<evidence type="ECO:0000256" key="2">
    <source>
        <dbReference type="SAM" id="SignalP"/>
    </source>
</evidence>